<keyword evidence="1" id="KW-0472">Membrane</keyword>
<sequence length="156" mass="16476">MGYNTSSAALAYDMNAMPAYRETPQAPVAPREQRTPRFDVYTGAGRQANQAVSPVFMSVLKTFCIIAAIFMTIGVARVALAGVTAQVLNSNAELTNTLEKATDESSDLEVMHSVYGADTRIRDLAGAYGMVEPSESVTLDFSQDAAAGANATATAQ</sequence>
<evidence type="ECO:0008006" key="6">
    <source>
        <dbReference type="Google" id="ProtNLM"/>
    </source>
</evidence>
<protein>
    <recommendedName>
        <fullName evidence="6">Cell division protein FtsL</fullName>
    </recommendedName>
</protein>
<name>A0A174AZZ1_9ACTN</name>
<gene>
    <name evidence="2" type="ORF">CSV91_01515</name>
    <name evidence="3" type="ORF">ERS852381_00845</name>
</gene>
<dbReference type="Proteomes" id="UP000225608">
    <property type="component" value="Chromosome"/>
</dbReference>
<dbReference type="AlphaFoldDB" id="A0A174AZZ1"/>
<keyword evidence="1" id="KW-1133">Transmembrane helix</keyword>
<dbReference type="RefSeq" id="WP_022094483.1">
    <property type="nucleotide sequence ID" value="NZ_CABJDK010000003.1"/>
</dbReference>
<dbReference type="EMBL" id="CP024160">
    <property type="protein sequence ID" value="ATP53329.1"/>
    <property type="molecule type" value="Genomic_DNA"/>
</dbReference>
<reference evidence="3 4" key="1">
    <citation type="submission" date="2015-09" db="EMBL/GenBank/DDBJ databases">
        <authorList>
            <consortium name="Pathogen Informatics"/>
        </authorList>
    </citation>
    <scope>NUCLEOTIDE SEQUENCE [LARGE SCALE GENOMIC DNA]</scope>
    <source>
        <strain evidence="3 4">2789STDY5608823</strain>
    </source>
</reference>
<reference evidence="2 5" key="2">
    <citation type="submission" date="2017-10" db="EMBL/GenBank/DDBJ databases">
        <title>Complete genome sequence of Collinsella aerofaciens isolated from the gut of a healthy adult Indian.</title>
        <authorList>
            <person name="Bag S."/>
            <person name="Ghosh T.S."/>
            <person name="Das B."/>
        </authorList>
    </citation>
    <scope>NUCLEOTIDE SEQUENCE [LARGE SCALE GENOMIC DNA]</scope>
    <source>
        <strain evidence="2">Indica</strain>
        <strain evidence="5">indica</strain>
    </source>
</reference>
<feature type="transmembrane region" description="Helical" evidence="1">
    <location>
        <begin position="59"/>
        <end position="80"/>
    </location>
</feature>
<dbReference type="EMBL" id="CYYP01000006">
    <property type="protein sequence ID" value="CUN93529.1"/>
    <property type="molecule type" value="Genomic_DNA"/>
</dbReference>
<accession>A0A174AZZ1</accession>
<dbReference type="Proteomes" id="UP000095468">
    <property type="component" value="Unassembled WGS sequence"/>
</dbReference>
<evidence type="ECO:0000256" key="1">
    <source>
        <dbReference type="SAM" id="Phobius"/>
    </source>
</evidence>
<keyword evidence="1" id="KW-0812">Transmembrane</keyword>
<evidence type="ECO:0000313" key="5">
    <source>
        <dbReference type="Proteomes" id="UP000225608"/>
    </source>
</evidence>
<proteinExistence type="predicted"/>
<evidence type="ECO:0000313" key="3">
    <source>
        <dbReference type="EMBL" id="CUN93529.1"/>
    </source>
</evidence>
<organism evidence="3 4">
    <name type="scientific">Collinsella aerofaciens</name>
    <dbReference type="NCBI Taxonomy" id="74426"/>
    <lineage>
        <taxon>Bacteria</taxon>
        <taxon>Bacillati</taxon>
        <taxon>Actinomycetota</taxon>
        <taxon>Coriobacteriia</taxon>
        <taxon>Coriobacteriales</taxon>
        <taxon>Coriobacteriaceae</taxon>
        <taxon>Collinsella</taxon>
    </lineage>
</organism>
<evidence type="ECO:0000313" key="2">
    <source>
        <dbReference type="EMBL" id="ATP53329.1"/>
    </source>
</evidence>
<dbReference type="KEGG" id="caer:CSV91_01515"/>
<evidence type="ECO:0000313" key="4">
    <source>
        <dbReference type="Proteomes" id="UP000095468"/>
    </source>
</evidence>